<dbReference type="FunFam" id="1.10.8.60:FF:000026">
    <property type="entry name" value="vesicle-fusing ATPase isoform X1"/>
    <property type="match status" value="1"/>
</dbReference>
<dbReference type="EMBL" id="MCOG01000190">
    <property type="protein sequence ID" value="ORY27825.1"/>
    <property type="molecule type" value="Genomic_DNA"/>
</dbReference>
<dbReference type="GO" id="GO:0006891">
    <property type="term" value="P:intra-Golgi vesicle-mediated transport"/>
    <property type="evidence" value="ECO:0007669"/>
    <property type="project" value="TreeGrafter"/>
</dbReference>
<keyword evidence="3 11" id="KW-0813">Transport</keyword>
<dbReference type="FunFam" id="3.40.50.300:FF:000187">
    <property type="entry name" value="Vesicular-fusion ATPase SEC18"/>
    <property type="match status" value="1"/>
</dbReference>
<proteinExistence type="inferred from homology"/>
<accession>A0A1Y2B170</accession>
<keyword evidence="4 11" id="KW-0963">Cytoplasm</keyword>
<dbReference type="SMART" id="SM00382">
    <property type="entry name" value="AAA"/>
    <property type="match status" value="2"/>
</dbReference>
<dbReference type="GO" id="GO:0005795">
    <property type="term" value="C:Golgi stack"/>
    <property type="evidence" value="ECO:0007669"/>
    <property type="project" value="TreeGrafter"/>
</dbReference>
<keyword evidence="11" id="KW-0378">Hydrolase</keyword>
<dbReference type="GO" id="GO:0035494">
    <property type="term" value="P:SNARE complex disassembly"/>
    <property type="evidence" value="ECO:0007669"/>
    <property type="project" value="InterPro"/>
</dbReference>
<dbReference type="PROSITE" id="PS00674">
    <property type="entry name" value="AAA"/>
    <property type="match status" value="1"/>
</dbReference>
<dbReference type="InterPro" id="IPR003960">
    <property type="entry name" value="ATPase_AAA_CS"/>
</dbReference>
<feature type="domain" description="AAA+ ATPase" evidence="12">
    <location>
        <begin position="253"/>
        <end position="400"/>
    </location>
</feature>
<dbReference type="FunFam" id="3.40.50.300:FF:000166">
    <property type="entry name" value="vesicle-fusing ATPase isoform X1"/>
    <property type="match status" value="1"/>
</dbReference>
<evidence type="ECO:0000256" key="11">
    <source>
        <dbReference type="RuleBase" id="RU367045"/>
    </source>
</evidence>
<evidence type="ECO:0000256" key="6">
    <source>
        <dbReference type="ARBA" id="ARBA00022741"/>
    </source>
</evidence>
<keyword evidence="11" id="KW-0931">ER-Golgi transport</keyword>
<evidence type="ECO:0000256" key="7">
    <source>
        <dbReference type="ARBA" id="ARBA00022840"/>
    </source>
</evidence>
<dbReference type="GO" id="GO:0005524">
    <property type="term" value="F:ATP binding"/>
    <property type="evidence" value="ECO:0007669"/>
    <property type="project" value="UniProtKB-UniRule"/>
</dbReference>
<protein>
    <recommendedName>
        <fullName evidence="10 11">Vesicular-fusion protein SEC18</fullName>
    </recommendedName>
</protein>
<dbReference type="Gene3D" id="1.10.8.60">
    <property type="match status" value="2"/>
</dbReference>
<dbReference type="InterPro" id="IPR004201">
    <property type="entry name" value="Cdc48_dom2"/>
</dbReference>
<dbReference type="InterPro" id="IPR027417">
    <property type="entry name" value="P-loop_NTPase"/>
</dbReference>
<evidence type="ECO:0000256" key="8">
    <source>
        <dbReference type="ARBA" id="ARBA00022927"/>
    </source>
</evidence>
<dbReference type="InterPro" id="IPR003959">
    <property type="entry name" value="ATPase_AAA_core"/>
</dbReference>
<keyword evidence="8 11" id="KW-0653">Protein transport</keyword>
<gene>
    <name evidence="13" type="ORF">LY90DRAFT_705823</name>
</gene>
<dbReference type="InterPro" id="IPR029067">
    <property type="entry name" value="CDC48_domain_2-like_sf"/>
</dbReference>
<sequence length="746" mass="83815">MEERHMKILPSPDNKFAITNLVFINPYDFNPIPHHILIDDRYALSVSTFEGVPSGSIYTNTFHRNFAELQRKQFCKVTPYDPNQDNVNCYIGSMTIEIDFLRRGTRANAEIQAEEVAQQFIQNFNNQIFTRGQQLAFVFQNQFYSVIVKEINNVDLKDLSLNNQNKQNRNGQNDIRGVLMKESQILVTKPNDSTLNLKGSQKNRPAMAIIQPDFKFEDLGIGGLDKEFSAIFRRAFASRIFPPSIVEKLGIQHCKGILLYGPPGTGKTLMARQIGKMLNAREPIIVNGPEILNKYVGQSEENIRKLFAEAEKEYKARGDESSLHIIIFDELDAICRQRGGRNDGTGVGDSVVNQLLAKMDGVEQLNNILIIGMTNRKDMIDEALLRPGRLEVHMEISLPDQHGRVQILNIHTAKMRENHLLAPDVDIEELAGLTKNFSGAEIAGFVRSASTFAFSRHIKGGTTATVNDDVENLKVCQSDFLHALEEVHPSFGVSDAELQLCVQNGIIPFSDDIDRILKDGGLFVEQVKNSNHTPLVSVLLHGAPGCGKTALAATIAMNSDYPFIKLITPENMVGYSEMSKMNEINKIFNDSYKSPLSVIVIDSLERLLDWVPIGPRFSNTVLQTLLVLLKKQPPKGHKLLLISTTSQKNILQEMDMLDSFDAEIYVPSIKSLSSIDIVLKEIELFSDSERKYVMNNISQEIQSKYVSIGVKKLLMIAEMARQDDDKVSKFVSTLLMEPSMMAKDRY</sequence>
<keyword evidence="5" id="KW-0677">Repeat</keyword>
<dbReference type="InterPro" id="IPR003593">
    <property type="entry name" value="AAA+_ATPase"/>
</dbReference>
<dbReference type="SUPFAM" id="SSF50692">
    <property type="entry name" value="ADC-like"/>
    <property type="match status" value="1"/>
</dbReference>
<dbReference type="STRING" id="1754190.A0A1Y2B170"/>
<dbReference type="GO" id="GO:0016887">
    <property type="term" value="F:ATP hydrolysis activity"/>
    <property type="evidence" value="ECO:0007669"/>
    <property type="project" value="InterPro"/>
</dbReference>
<evidence type="ECO:0000313" key="13">
    <source>
        <dbReference type="EMBL" id="ORY27825.1"/>
    </source>
</evidence>
<dbReference type="AlphaFoldDB" id="A0A1Y2B170"/>
<dbReference type="PANTHER" id="PTHR23078:SF3">
    <property type="entry name" value="VESICLE-FUSING ATPASE"/>
    <property type="match status" value="1"/>
</dbReference>
<dbReference type="OrthoDB" id="9982946at2759"/>
<dbReference type="Pfam" id="PF21964">
    <property type="entry name" value="NSF_ATPase_lid"/>
    <property type="match status" value="1"/>
</dbReference>
<evidence type="ECO:0000256" key="10">
    <source>
        <dbReference type="ARBA" id="ARBA00068637"/>
    </source>
</evidence>
<evidence type="ECO:0000256" key="5">
    <source>
        <dbReference type="ARBA" id="ARBA00022737"/>
    </source>
</evidence>
<feature type="domain" description="AAA+ ATPase" evidence="12">
    <location>
        <begin position="534"/>
        <end position="670"/>
    </location>
</feature>
<dbReference type="InterPro" id="IPR009010">
    <property type="entry name" value="Asp_de-COase-like_dom_sf"/>
</dbReference>
<reference evidence="13 14" key="1">
    <citation type="submission" date="2016-08" db="EMBL/GenBank/DDBJ databases">
        <title>A Parts List for Fungal Cellulosomes Revealed by Comparative Genomics.</title>
        <authorList>
            <consortium name="DOE Joint Genome Institute"/>
            <person name="Haitjema C.H."/>
            <person name="Gilmore S.P."/>
            <person name="Henske J.K."/>
            <person name="Solomon K.V."/>
            <person name="De Groot R."/>
            <person name="Kuo A."/>
            <person name="Mondo S.J."/>
            <person name="Salamov A.A."/>
            <person name="Labutti K."/>
            <person name="Zhao Z."/>
            <person name="Chiniquy J."/>
            <person name="Barry K."/>
            <person name="Brewer H.M."/>
            <person name="Purvine S.O."/>
            <person name="Wright A.T."/>
            <person name="Boxma B."/>
            <person name="Van Alen T."/>
            <person name="Hackstein J.H."/>
            <person name="Baker S.E."/>
            <person name="Grigoriev I.V."/>
            <person name="O'Malley M.A."/>
        </authorList>
    </citation>
    <scope>NUCLEOTIDE SEQUENCE [LARGE SCALE GENOMIC DNA]</scope>
    <source>
        <strain evidence="13 14">G1</strain>
    </source>
</reference>
<dbReference type="Gene3D" id="3.40.50.300">
    <property type="entry name" value="P-loop containing nucleotide triphosphate hydrolases"/>
    <property type="match status" value="2"/>
</dbReference>
<keyword evidence="7 11" id="KW-0067">ATP-binding</keyword>
<evidence type="ECO:0000259" key="12">
    <source>
        <dbReference type="SMART" id="SM00382"/>
    </source>
</evidence>
<name>A0A1Y2B170_9FUNG</name>
<evidence type="ECO:0000256" key="9">
    <source>
        <dbReference type="ARBA" id="ARBA00056429"/>
    </source>
</evidence>
<dbReference type="Proteomes" id="UP000193920">
    <property type="component" value="Unassembled WGS sequence"/>
</dbReference>
<dbReference type="Gene3D" id="2.40.40.20">
    <property type="match status" value="1"/>
</dbReference>
<organism evidence="13 14">
    <name type="scientific">Neocallimastix californiae</name>
    <dbReference type="NCBI Taxonomy" id="1754190"/>
    <lineage>
        <taxon>Eukaryota</taxon>
        <taxon>Fungi</taxon>
        <taxon>Fungi incertae sedis</taxon>
        <taxon>Chytridiomycota</taxon>
        <taxon>Chytridiomycota incertae sedis</taxon>
        <taxon>Neocallimastigomycetes</taxon>
        <taxon>Neocallimastigales</taxon>
        <taxon>Neocallimastigaceae</taxon>
        <taxon>Neocallimastix</taxon>
    </lineage>
</organism>
<keyword evidence="6 11" id="KW-0547">Nucleotide-binding</keyword>
<evidence type="ECO:0000313" key="14">
    <source>
        <dbReference type="Proteomes" id="UP000193920"/>
    </source>
</evidence>
<comment type="subcellular location">
    <subcellularLocation>
        <location evidence="1 11">Cytoplasm</location>
    </subcellularLocation>
</comment>
<dbReference type="Pfam" id="PF00004">
    <property type="entry name" value="AAA"/>
    <property type="match status" value="2"/>
</dbReference>
<dbReference type="SUPFAM" id="SSF52540">
    <property type="entry name" value="P-loop containing nucleoside triphosphate hydrolases"/>
    <property type="match status" value="2"/>
</dbReference>
<dbReference type="CDD" id="cd19504">
    <property type="entry name" value="RecA-like_NSF-SEC18_r1-like"/>
    <property type="match status" value="1"/>
</dbReference>
<dbReference type="SUPFAM" id="SSF54585">
    <property type="entry name" value="Cdc48 domain 2-like"/>
    <property type="match status" value="1"/>
</dbReference>
<dbReference type="InterPro" id="IPR054419">
    <property type="entry name" value="NSF_ATPase_lid"/>
</dbReference>
<evidence type="ECO:0000256" key="2">
    <source>
        <dbReference type="ARBA" id="ARBA00006914"/>
    </source>
</evidence>
<comment type="similarity">
    <text evidence="2 11">Belongs to the AAA ATPase family.</text>
</comment>
<dbReference type="Gene3D" id="3.10.330.10">
    <property type="match status" value="1"/>
</dbReference>
<keyword evidence="14" id="KW-1185">Reference proteome</keyword>
<dbReference type="InterPro" id="IPR039812">
    <property type="entry name" value="Vesicle-fus_ATPase"/>
</dbReference>
<dbReference type="InterPro" id="IPR041569">
    <property type="entry name" value="AAA_lid_3"/>
</dbReference>
<dbReference type="PANTHER" id="PTHR23078">
    <property type="entry name" value="VESICULAR-FUSION PROTEIN NSF"/>
    <property type="match status" value="1"/>
</dbReference>
<comment type="function">
    <text evidence="9 11">Required for vesicle-mediated transport. Catalyzes the fusion of transport vesicles within the Golgi cisternae. Is also required for transport from the endoplasmic reticulum to the Golgi stack. Seems to function as a fusion protein required for the delivery of cargo proteins to all compartments of the Golgi stack independent of vesicle origin.</text>
</comment>
<dbReference type="Pfam" id="PF17862">
    <property type="entry name" value="AAA_lid_3"/>
    <property type="match status" value="1"/>
</dbReference>
<dbReference type="GO" id="GO:0043001">
    <property type="term" value="P:Golgi to plasma membrane protein transport"/>
    <property type="evidence" value="ECO:0007669"/>
    <property type="project" value="TreeGrafter"/>
</dbReference>
<comment type="caution">
    <text evidence="13">The sequence shown here is derived from an EMBL/GenBank/DDBJ whole genome shotgun (WGS) entry which is preliminary data.</text>
</comment>
<dbReference type="Pfam" id="PF02933">
    <property type="entry name" value="CDC48_2"/>
    <property type="match status" value="1"/>
</dbReference>
<evidence type="ECO:0000256" key="4">
    <source>
        <dbReference type="ARBA" id="ARBA00022490"/>
    </source>
</evidence>
<evidence type="ECO:0000256" key="1">
    <source>
        <dbReference type="ARBA" id="ARBA00004496"/>
    </source>
</evidence>
<evidence type="ECO:0000256" key="3">
    <source>
        <dbReference type="ARBA" id="ARBA00022448"/>
    </source>
</evidence>